<protein>
    <submittedName>
        <fullName evidence="2">Uncharacterized protein</fullName>
    </submittedName>
</protein>
<evidence type="ECO:0000313" key="2">
    <source>
        <dbReference type="EMBL" id="KAL2608572.1"/>
    </source>
</evidence>
<feature type="region of interest" description="Disordered" evidence="1">
    <location>
        <begin position="48"/>
        <end position="141"/>
    </location>
</feature>
<dbReference type="AlphaFoldDB" id="A0ABD1XHY2"/>
<name>A0ABD1XHY2_9MARC</name>
<reference evidence="2 3" key="1">
    <citation type="submission" date="2024-09" db="EMBL/GenBank/DDBJ databases">
        <title>Chromosome-scale assembly of Riccia fluitans.</title>
        <authorList>
            <person name="Paukszto L."/>
            <person name="Sawicki J."/>
            <person name="Karawczyk K."/>
            <person name="Piernik-Szablinska J."/>
            <person name="Szczecinska M."/>
            <person name="Mazdziarz M."/>
        </authorList>
    </citation>
    <scope>NUCLEOTIDE SEQUENCE [LARGE SCALE GENOMIC DNA]</scope>
    <source>
        <strain evidence="2">Rf_01</strain>
        <tissue evidence="2">Aerial parts of the thallus</tissue>
    </source>
</reference>
<evidence type="ECO:0000313" key="3">
    <source>
        <dbReference type="Proteomes" id="UP001605036"/>
    </source>
</evidence>
<feature type="compositionally biased region" description="Polar residues" evidence="1">
    <location>
        <begin position="111"/>
        <end position="135"/>
    </location>
</feature>
<feature type="region of interest" description="Disordered" evidence="1">
    <location>
        <begin position="1"/>
        <end position="33"/>
    </location>
</feature>
<keyword evidence="3" id="KW-1185">Reference proteome</keyword>
<dbReference type="Proteomes" id="UP001605036">
    <property type="component" value="Unassembled WGS sequence"/>
</dbReference>
<comment type="caution">
    <text evidence="2">The sequence shown here is derived from an EMBL/GenBank/DDBJ whole genome shotgun (WGS) entry which is preliminary data.</text>
</comment>
<proteinExistence type="predicted"/>
<accession>A0ABD1XHY2</accession>
<dbReference type="EMBL" id="JBHFFA010000008">
    <property type="protein sequence ID" value="KAL2608572.1"/>
    <property type="molecule type" value="Genomic_DNA"/>
</dbReference>
<gene>
    <name evidence="2" type="ORF">R1flu_027145</name>
</gene>
<evidence type="ECO:0000256" key="1">
    <source>
        <dbReference type="SAM" id="MobiDB-lite"/>
    </source>
</evidence>
<sequence>MHRILGASPKENGILFPLDGGHDLSDTTAKQAEFPISDKSQEVIAESGIMSDPFPPSGLSLSEMLLNEDEREHGGMDPPDAAPQSPRRHQFPADEPDIPIDRTPPPRSSPQRVNFYSRGSESVTSPRTKACSQPGIQGKPR</sequence>
<organism evidence="2 3">
    <name type="scientific">Riccia fluitans</name>
    <dbReference type="NCBI Taxonomy" id="41844"/>
    <lineage>
        <taxon>Eukaryota</taxon>
        <taxon>Viridiplantae</taxon>
        <taxon>Streptophyta</taxon>
        <taxon>Embryophyta</taxon>
        <taxon>Marchantiophyta</taxon>
        <taxon>Marchantiopsida</taxon>
        <taxon>Marchantiidae</taxon>
        <taxon>Marchantiales</taxon>
        <taxon>Ricciaceae</taxon>
        <taxon>Riccia</taxon>
    </lineage>
</organism>